<dbReference type="EMBL" id="JAGSPN010000003">
    <property type="protein sequence ID" value="MBR7781795.1"/>
    <property type="molecule type" value="Genomic_DNA"/>
</dbReference>
<protein>
    <submittedName>
        <fullName evidence="9">ABC transporter ATP-binding protein</fullName>
    </submittedName>
</protein>
<dbReference type="PROSITE" id="PS50893">
    <property type="entry name" value="ABC_TRANSPORTER_2"/>
    <property type="match status" value="1"/>
</dbReference>
<evidence type="ECO:0000256" key="5">
    <source>
        <dbReference type="ARBA" id="ARBA00022741"/>
    </source>
</evidence>
<dbReference type="PANTHER" id="PTHR43297">
    <property type="entry name" value="OLIGOPEPTIDE TRANSPORT ATP-BINDING PROTEIN APPD"/>
    <property type="match status" value="1"/>
</dbReference>
<reference evidence="9" key="1">
    <citation type="submission" date="2021-04" db="EMBL/GenBank/DDBJ databases">
        <title>novel species isolated from subtropical streams in China.</title>
        <authorList>
            <person name="Lu H."/>
        </authorList>
    </citation>
    <scope>NUCLEOTIDE SEQUENCE</scope>
    <source>
        <strain evidence="9">LFS511W</strain>
    </source>
</reference>
<comment type="subcellular location">
    <subcellularLocation>
        <location evidence="1">Cell inner membrane</location>
        <topology evidence="1">Peripheral membrane protein</topology>
    </subcellularLocation>
</comment>
<keyword evidence="4" id="KW-1003">Cell membrane</keyword>
<dbReference type="InterPro" id="IPR003593">
    <property type="entry name" value="AAA+_ATPase"/>
</dbReference>
<keyword evidence="5" id="KW-0547">Nucleotide-binding</keyword>
<keyword evidence="7" id="KW-0472">Membrane</keyword>
<dbReference type="InterPro" id="IPR003439">
    <property type="entry name" value="ABC_transporter-like_ATP-bd"/>
</dbReference>
<sequence length="338" mass="35924">MSDETQVILDVQQLRTSFATPAGTVVAVSDISFQVRQGETLAIVGESGCGKSVTSFSLMGLLGANAVTTGKAKLQTGAGQFADLVRGTEAQKQALRGKAVSMIFQEPMTSLNPLQTVADQIAEAITVHGVANKKSAMAKAVQLLKLVGISDPETRAKQYPHQLSGGMRQRVMIAIALACEPRLLIADEPTTALDVTIQAQILQLIRELQQATGMGVIFITHDMGVVAQIADRVAVMYGGHIVESGTVQQIFSQPVHPYTRGLLAAIPRPAPDAVLSGIPGQVESVTGEHRQCRFANRCEHASSLCHQQLPKTAAVAPEHSVACHHWRHTTPQPQGVAA</sequence>
<dbReference type="Pfam" id="PF00005">
    <property type="entry name" value="ABC_tran"/>
    <property type="match status" value="1"/>
</dbReference>
<dbReference type="GO" id="GO:0005886">
    <property type="term" value="C:plasma membrane"/>
    <property type="evidence" value="ECO:0007669"/>
    <property type="project" value="UniProtKB-SubCell"/>
</dbReference>
<dbReference type="InterPro" id="IPR017871">
    <property type="entry name" value="ABC_transporter-like_CS"/>
</dbReference>
<accession>A0A941I6P2</accession>
<keyword evidence="3" id="KW-0813">Transport</keyword>
<evidence type="ECO:0000256" key="6">
    <source>
        <dbReference type="ARBA" id="ARBA00022840"/>
    </source>
</evidence>
<dbReference type="Gene3D" id="3.40.50.300">
    <property type="entry name" value="P-loop containing nucleotide triphosphate hydrolases"/>
    <property type="match status" value="1"/>
</dbReference>
<evidence type="ECO:0000259" key="8">
    <source>
        <dbReference type="PROSITE" id="PS50893"/>
    </source>
</evidence>
<dbReference type="InterPro" id="IPR013563">
    <property type="entry name" value="Oligopep_ABC_C"/>
</dbReference>
<dbReference type="FunFam" id="3.40.50.300:FF:000016">
    <property type="entry name" value="Oligopeptide ABC transporter ATP-binding component"/>
    <property type="match status" value="1"/>
</dbReference>
<dbReference type="GO" id="GO:0016887">
    <property type="term" value="F:ATP hydrolysis activity"/>
    <property type="evidence" value="ECO:0007669"/>
    <property type="project" value="InterPro"/>
</dbReference>
<dbReference type="AlphaFoldDB" id="A0A941I6P2"/>
<dbReference type="GO" id="GO:0005524">
    <property type="term" value="F:ATP binding"/>
    <property type="evidence" value="ECO:0007669"/>
    <property type="project" value="UniProtKB-KW"/>
</dbReference>
<keyword evidence="10" id="KW-1185">Reference proteome</keyword>
<dbReference type="CDD" id="cd03257">
    <property type="entry name" value="ABC_NikE_OppD_transporters"/>
    <property type="match status" value="1"/>
</dbReference>
<dbReference type="GO" id="GO:0015833">
    <property type="term" value="P:peptide transport"/>
    <property type="evidence" value="ECO:0007669"/>
    <property type="project" value="InterPro"/>
</dbReference>
<dbReference type="Pfam" id="PF08352">
    <property type="entry name" value="oligo_HPY"/>
    <property type="match status" value="1"/>
</dbReference>
<comment type="similarity">
    <text evidence="2">Belongs to the ABC transporter superfamily.</text>
</comment>
<dbReference type="InterPro" id="IPR050388">
    <property type="entry name" value="ABC_Ni/Peptide_Import"/>
</dbReference>
<evidence type="ECO:0000256" key="7">
    <source>
        <dbReference type="ARBA" id="ARBA00023136"/>
    </source>
</evidence>
<name>A0A941I6P2_9BURK</name>
<dbReference type="SUPFAM" id="SSF52540">
    <property type="entry name" value="P-loop containing nucleoside triphosphate hydrolases"/>
    <property type="match status" value="1"/>
</dbReference>
<comment type="caution">
    <text evidence="9">The sequence shown here is derived from an EMBL/GenBank/DDBJ whole genome shotgun (WGS) entry which is preliminary data.</text>
</comment>
<evidence type="ECO:0000313" key="9">
    <source>
        <dbReference type="EMBL" id="MBR7781795.1"/>
    </source>
</evidence>
<evidence type="ECO:0000256" key="3">
    <source>
        <dbReference type="ARBA" id="ARBA00022448"/>
    </source>
</evidence>
<organism evidence="9 10">
    <name type="scientific">Undibacterium luofuense</name>
    <dbReference type="NCBI Taxonomy" id="2828733"/>
    <lineage>
        <taxon>Bacteria</taxon>
        <taxon>Pseudomonadati</taxon>
        <taxon>Pseudomonadota</taxon>
        <taxon>Betaproteobacteria</taxon>
        <taxon>Burkholderiales</taxon>
        <taxon>Oxalobacteraceae</taxon>
        <taxon>Undibacterium</taxon>
    </lineage>
</organism>
<dbReference type="PROSITE" id="PS00211">
    <property type="entry name" value="ABC_TRANSPORTER_1"/>
    <property type="match status" value="1"/>
</dbReference>
<dbReference type="GO" id="GO:0055085">
    <property type="term" value="P:transmembrane transport"/>
    <property type="evidence" value="ECO:0007669"/>
    <property type="project" value="UniProtKB-ARBA"/>
</dbReference>
<dbReference type="NCBIfam" id="TIGR01727">
    <property type="entry name" value="oligo_HPY"/>
    <property type="match status" value="1"/>
</dbReference>
<feature type="domain" description="ABC transporter" evidence="8">
    <location>
        <begin position="9"/>
        <end position="263"/>
    </location>
</feature>
<evidence type="ECO:0000256" key="1">
    <source>
        <dbReference type="ARBA" id="ARBA00004417"/>
    </source>
</evidence>
<evidence type="ECO:0000256" key="2">
    <source>
        <dbReference type="ARBA" id="ARBA00005417"/>
    </source>
</evidence>
<gene>
    <name evidence="9" type="ORF">KDM89_06560</name>
</gene>
<dbReference type="PANTHER" id="PTHR43297:SF2">
    <property type="entry name" value="DIPEPTIDE TRANSPORT ATP-BINDING PROTEIN DPPD"/>
    <property type="match status" value="1"/>
</dbReference>
<dbReference type="SMART" id="SM00382">
    <property type="entry name" value="AAA"/>
    <property type="match status" value="1"/>
</dbReference>
<evidence type="ECO:0000256" key="4">
    <source>
        <dbReference type="ARBA" id="ARBA00022475"/>
    </source>
</evidence>
<evidence type="ECO:0000313" key="10">
    <source>
        <dbReference type="Proteomes" id="UP000680067"/>
    </source>
</evidence>
<proteinExistence type="inferred from homology"/>
<dbReference type="RefSeq" id="WP_212687134.1">
    <property type="nucleotide sequence ID" value="NZ_JAGSPN010000003.1"/>
</dbReference>
<dbReference type="InterPro" id="IPR027417">
    <property type="entry name" value="P-loop_NTPase"/>
</dbReference>
<keyword evidence="6 9" id="KW-0067">ATP-binding</keyword>
<dbReference type="Proteomes" id="UP000680067">
    <property type="component" value="Unassembled WGS sequence"/>
</dbReference>